<gene>
    <name evidence="2" type="ORF">SAMN05216227_103111</name>
</gene>
<dbReference type="SUPFAM" id="SSF53474">
    <property type="entry name" value="alpha/beta-Hydrolases"/>
    <property type="match status" value="1"/>
</dbReference>
<evidence type="ECO:0000313" key="2">
    <source>
        <dbReference type="EMBL" id="SEN90838.1"/>
    </source>
</evidence>
<name>A0A1H8KEI6_9RHOB</name>
<feature type="region of interest" description="Disordered" evidence="1">
    <location>
        <begin position="445"/>
        <end position="469"/>
    </location>
</feature>
<dbReference type="Gene3D" id="3.90.550.20">
    <property type="match status" value="1"/>
</dbReference>
<dbReference type="InterPro" id="IPR029044">
    <property type="entry name" value="Nucleotide-diphossugar_trans"/>
</dbReference>
<feature type="compositionally biased region" description="Low complexity" evidence="1">
    <location>
        <begin position="445"/>
        <end position="467"/>
    </location>
</feature>
<dbReference type="RefSeq" id="WP_050519995.1">
    <property type="nucleotide sequence ID" value="NZ_FOCO01000031.1"/>
</dbReference>
<dbReference type="EMBL" id="FOCO01000031">
    <property type="protein sequence ID" value="SEN90838.1"/>
    <property type="molecule type" value="Genomic_DNA"/>
</dbReference>
<accession>A0A1H8KEI6</accession>
<dbReference type="SUPFAM" id="SSF53448">
    <property type="entry name" value="Nucleotide-diphospho-sugar transferases"/>
    <property type="match status" value="1"/>
</dbReference>
<dbReference type="AlphaFoldDB" id="A0A1H8KEI6"/>
<dbReference type="OrthoDB" id="5354021at2"/>
<dbReference type="Proteomes" id="UP000183002">
    <property type="component" value="Unassembled WGS sequence"/>
</dbReference>
<evidence type="ECO:0000256" key="1">
    <source>
        <dbReference type="SAM" id="MobiDB-lite"/>
    </source>
</evidence>
<dbReference type="STRING" id="1077947.SAMN05216227_103111"/>
<organism evidence="2 3">
    <name type="scientific">Pseudorhodobacter antarcticus</name>
    <dbReference type="NCBI Taxonomy" id="1077947"/>
    <lineage>
        <taxon>Bacteria</taxon>
        <taxon>Pseudomonadati</taxon>
        <taxon>Pseudomonadota</taxon>
        <taxon>Alphaproteobacteria</taxon>
        <taxon>Rhodobacterales</taxon>
        <taxon>Paracoccaceae</taxon>
        <taxon>Pseudorhodobacter</taxon>
    </lineage>
</organism>
<keyword evidence="3" id="KW-1185">Reference proteome</keyword>
<reference evidence="2 3" key="1">
    <citation type="submission" date="2016-10" db="EMBL/GenBank/DDBJ databases">
        <authorList>
            <person name="de Groot N.N."/>
        </authorList>
    </citation>
    <scope>NUCLEOTIDE SEQUENCE [LARGE SCALE GENOMIC DNA]</scope>
    <source>
        <strain evidence="2 3">CGMCC 1.10836</strain>
    </source>
</reference>
<dbReference type="InterPro" id="IPR029058">
    <property type="entry name" value="AB_hydrolase_fold"/>
</dbReference>
<evidence type="ECO:0000313" key="3">
    <source>
        <dbReference type="Proteomes" id="UP000183002"/>
    </source>
</evidence>
<sequence>MARTREVGTLWIGGPLSWMEQLCLKSFVDKGQKITLFSYEDIPNVPAGVIRRDGRDILDTEDFIKYEKKDSFALFADYFRIHMIHQNPGLIWVDTDVYCHRPMDYDSDYVMGFELAGGRRVNNAVLGLPYDSAILRDMMTFMEDRYAVPPFIKDSQQVEYRAAAAAGTPVHVSQQPWGVWGPMMVTHFVHKHRLLDRVQPLEAFYPITFPDRLRFLRRSKVVDALLSPLTTALHLWASNKRELGLAHNGVPPTGTYLADLLDHHQIAAHAAPLTGRGKSVFDAGLVAAVPLEKVARFADVGGHAQSVALAGWGRWGCAIDLVDIDKRGEWRSEPSRWVAAYRTFLTDNGVPFDQINLVAKAADVVPAQLVVNLSGFGDTIRLSRGAALFDALSAPGGCVITDMRKGWGGYPFWRPRGSTDLLSTRDDDGTEVNRVLVTLTGDAAAKSTPTPKTAAPAASPAASPATPGLNGENWADIATELAGKDGFYRDSGDHAMLFIKRSDTLVVTFDNLDLAMEKREDKRPWGFAFIEKQGWSMLGVTAAGWTWFRDPWVYDQFDDLKKKGFFKRFKRVVFYGASMGGYGACAFAAACPGADVVAISPQSTLDKTLVPFETRYKTAWDRDFTGKYGDAAKVSSSAGRVTLLFDPYEPLDAGHVARFTAKNVVKLRAPLLGHRLGSSLQQMGILSPIVLAALNGTLTEAEFYQKLRARKQFGRYQKELFKRALDKGHPDLARRMGRWVLTHGGNRHIRKAMEKM</sequence>
<protein>
    <submittedName>
        <fullName evidence="2">Uncharacterized protein</fullName>
    </submittedName>
</protein>
<proteinExistence type="predicted"/>